<keyword evidence="8" id="KW-1185">Reference proteome</keyword>
<dbReference type="EMBL" id="VDUY01000005">
    <property type="protein sequence ID" value="TXL64722.1"/>
    <property type="molecule type" value="Genomic_DNA"/>
</dbReference>
<evidence type="ECO:0000256" key="1">
    <source>
        <dbReference type="ARBA" id="ARBA00022598"/>
    </source>
</evidence>
<evidence type="ECO:0000259" key="6">
    <source>
        <dbReference type="PROSITE" id="PS50975"/>
    </source>
</evidence>
<dbReference type="InterPro" id="IPR011761">
    <property type="entry name" value="ATP-grasp"/>
</dbReference>
<dbReference type="InterPro" id="IPR013815">
    <property type="entry name" value="ATP_grasp_subdomain_1"/>
</dbReference>
<dbReference type="PANTHER" id="PTHR43334">
    <property type="entry name" value="ACETATE--COA LIGASE [ADP-FORMING]"/>
    <property type="match status" value="1"/>
</dbReference>
<evidence type="ECO:0000256" key="2">
    <source>
        <dbReference type="ARBA" id="ARBA00022741"/>
    </source>
</evidence>
<comment type="caution">
    <text evidence="7">The sequence shown here is derived from an EMBL/GenBank/DDBJ whole genome shotgun (WGS) entry which is preliminary data.</text>
</comment>
<name>A0A5C8NUD8_9BURK</name>
<dbReference type="Gene3D" id="3.40.50.261">
    <property type="entry name" value="Succinyl-CoA synthetase domains"/>
    <property type="match status" value="2"/>
</dbReference>
<sequence length="706" mass="73510">MNAPAPSAPVPVAEVSQLLAPRSVAVIGASEDQTKFGGRLYRMLIKHGYAGTIYPVNPGRESLFGIKTVPSVSATPEAPDMVVMALPRAKVKDEIAAAAARGARGGIIITAKFSDAGPEGAALEAEIVEIARAHGMRLIGPNCLGIISPANRVVLCSSPALDVDALPVGPIGFVSQSGALMATIFDRALEMGVGFSHCVSVGNQADLELCDFVEYLIEDPRTRVICTYIEGIKDPRRFAELARRAREAGKPWLAVKAGRTDAGSRAAFSHTASIAGSHAVLASVCRDENITMLDDTGTMITLAAALARHPDARVETVAVLTTSGGGGALAADAISSGGLKMADFAPATRAALDEHYSPGQGLNPVDFGGRKFDDAADVSKVTAEIVAADPNTDALLYAITTAPMMERLADQLAAGMTDDQGQSRKPAFWVMQPGRAADRARAVLRERGIAFTNHTGEAIDALVAWHARSGFVPRTRPERPAGATVAAPAAGQYDEAASKAILAGYGVPVNESRLVRGADEAATAARELGYPVVMKIVSADIVHKSDVGGVAVGIADDAGAAACYRQIVDRARAAVPTARIDGVSVQTMASGKLEVIVGARRDAQFGPIVVVGAGGVLVELLSDRAIARAPIAAADARRMLESLSVWPVLSGYRGRALAVDAVVDAIVRVSWLAHDLGSQEFELDVNPLIVDVDRCVAVDARLRVGA</sequence>
<dbReference type="Pfam" id="PF13380">
    <property type="entry name" value="CoA_binding_2"/>
    <property type="match status" value="1"/>
</dbReference>
<dbReference type="AlphaFoldDB" id="A0A5C8NUD8"/>
<dbReference type="FunFam" id="3.30.1490.20:FF:000020">
    <property type="entry name" value="Protein lysine acetyltransferase"/>
    <property type="match status" value="1"/>
</dbReference>
<evidence type="ECO:0000256" key="4">
    <source>
        <dbReference type="ARBA" id="ARBA00060888"/>
    </source>
</evidence>
<dbReference type="Gene3D" id="3.40.50.720">
    <property type="entry name" value="NAD(P)-binding Rossmann-like Domain"/>
    <property type="match status" value="1"/>
</dbReference>
<comment type="similarity">
    <text evidence="4">In the N-terminal section; belongs to the acetate CoA ligase alpha subunit family.</text>
</comment>
<protein>
    <submittedName>
        <fullName evidence="7">CoA-binding protein</fullName>
    </submittedName>
</protein>
<keyword evidence="2 5" id="KW-0547">Nucleotide-binding</keyword>
<dbReference type="InterPro" id="IPR016102">
    <property type="entry name" value="Succinyl-CoA_synth-like"/>
</dbReference>
<evidence type="ECO:0000313" key="8">
    <source>
        <dbReference type="Proteomes" id="UP000321548"/>
    </source>
</evidence>
<dbReference type="Gene3D" id="3.30.1490.20">
    <property type="entry name" value="ATP-grasp fold, A domain"/>
    <property type="match status" value="1"/>
</dbReference>
<evidence type="ECO:0000313" key="7">
    <source>
        <dbReference type="EMBL" id="TXL64722.1"/>
    </source>
</evidence>
<evidence type="ECO:0000256" key="5">
    <source>
        <dbReference type="PROSITE-ProRule" id="PRU00409"/>
    </source>
</evidence>
<gene>
    <name evidence="7" type="ORF">FHP08_13345</name>
</gene>
<dbReference type="Proteomes" id="UP000321548">
    <property type="component" value="Unassembled WGS sequence"/>
</dbReference>
<dbReference type="PANTHER" id="PTHR43334:SF1">
    <property type="entry name" value="3-HYDROXYPROPIONATE--COA LIGASE [ADP-FORMING]"/>
    <property type="match status" value="1"/>
</dbReference>
<dbReference type="GO" id="GO:0005524">
    <property type="term" value="F:ATP binding"/>
    <property type="evidence" value="ECO:0007669"/>
    <property type="project" value="UniProtKB-UniRule"/>
</dbReference>
<accession>A0A5C8NUD8</accession>
<dbReference type="Pfam" id="PF13549">
    <property type="entry name" value="ATP-grasp_5"/>
    <property type="match status" value="1"/>
</dbReference>
<dbReference type="PROSITE" id="PS50975">
    <property type="entry name" value="ATP_GRASP"/>
    <property type="match status" value="1"/>
</dbReference>
<dbReference type="GO" id="GO:0046872">
    <property type="term" value="F:metal ion binding"/>
    <property type="evidence" value="ECO:0007669"/>
    <property type="project" value="InterPro"/>
</dbReference>
<feature type="domain" description="ATP-grasp" evidence="6">
    <location>
        <begin position="499"/>
        <end position="535"/>
    </location>
</feature>
<organism evidence="7 8">
    <name type="scientific">Zeimonas arvi</name>
    <dbReference type="NCBI Taxonomy" id="2498847"/>
    <lineage>
        <taxon>Bacteria</taxon>
        <taxon>Pseudomonadati</taxon>
        <taxon>Pseudomonadota</taxon>
        <taxon>Betaproteobacteria</taxon>
        <taxon>Burkholderiales</taxon>
        <taxon>Burkholderiaceae</taxon>
        <taxon>Zeimonas</taxon>
    </lineage>
</organism>
<dbReference type="SMART" id="SM00881">
    <property type="entry name" value="CoA_binding"/>
    <property type="match status" value="1"/>
</dbReference>
<dbReference type="InterPro" id="IPR036291">
    <property type="entry name" value="NAD(P)-bd_dom_sf"/>
</dbReference>
<dbReference type="RefSeq" id="WP_147704971.1">
    <property type="nucleotide sequence ID" value="NZ_VDUY01000005.1"/>
</dbReference>
<dbReference type="Pfam" id="PF13607">
    <property type="entry name" value="Succ_CoA_lig"/>
    <property type="match status" value="1"/>
</dbReference>
<dbReference type="OrthoDB" id="9807426at2"/>
<dbReference type="SUPFAM" id="SSF52210">
    <property type="entry name" value="Succinyl-CoA synthetase domains"/>
    <property type="match status" value="2"/>
</dbReference>
<evidence type="ECO:0000256" key="3">
    <source>
        <dbReference type="ARBA" id="ARBA00022840"/>
    </source>
</evidence>
<keyword evidence="1" id="KW-0436">Ligase</keyword>
<dbReference type="InterPro" id="IPR003781">
    <property type="entry name" value="CoA-bd"/>
</dbReference>
<dbReference type="GO" id="GO:0016874">
    <property type="term" value="F:ligase activity"/>
    <property type="evidence" value="ECO:0007669"/>
    <property type="project" value="UniProtKB-KW"/>
</dbReference>
<proteinExistence type="inferred from homology"/>
<dbReference type="SUPFAM" id="SSF51735">
    <property type="entry name" value="NAD(P)-binding Rossmann-fold domains"/>
    <property type="match status" value="1"/>
</dbReference>
<dbReference type="InterPro" id="IPR051538">
    <property type="entry name" value="Acyl-CoA_Synth/Transferase"/>
</dbReference>
<reference evidence="7 8" key="1">
    <citation type="submission" date="2019-06" db="EMBL/GenBank/DDBJ databases">
        <title>Quisquiliibacterium sp. nov., isolated from a maize field.</title>
        <authorList>
            <person name="Lin S.-Y."/>
            <person name="Tsai C.-F."/>
            <person name="Young C.-C."/>
        </authorList>
    </citation>
    <scope>NUCLEOTIDE SEQUENCE [LARGE SCALE GENOMIC DNA]</scope>
    <source>
        <strain evidence="7 8">CC-CFT501</strain>
    </source>
</reference>
<keyword evidence="3 5" id="KW-0067">ATP-binding</keyword>
<dbReference type="Gene3D" id="3.30.470.20">
    <property type="entry name" value="ATP-grasp fold, B domain"/>
    <property type="match status" value="1"/>
</dbReference>
<dbReference type="InterPro" id="IPR032875">
    <property type="entry name" value="Succ_CoA_lig_flav_dom"/>
</dbReference>
<dbReference type="SUPFAM" id="SSF56059">
    <property type="entry name" value="Glutathione synthetase ATP-binding domain-like"/>
    <property type="match status" value="1"/>
</dbReference>